<organism evidence="1 2">
    <name type="scientific">Pelobates cultripes</name>
    <name type="common">Western spadefoot toad</name>
    <dbReference type="NCBI Taxonomy" id="61616"/>
    <lineage>
        <taxon>Eukaryota</taxon>
        <taxon>Metazoa</taxon>
        <taxon>Chordata</taxon>
        <taxon>Craniata</taxon>
        <taxon>Vertebrata</taxon>
        <taxon>Euteleostomi</taxon>
        <taxon>Amphibia</taxon>
        <taxon>Batrachia</taxon>
        <taxon>Anura</taxon>
        <taxon>Pelobatoidea</taxon>
        <taxon>Pelobatidae</taxon>
        <taxon>Pelobates</taxon>
    </lineage>
</organism>
<reference evidence="1" key="1">
    <citation type="submission" date="2022-03" db="EMBL/GenBank/DDBJ databases">
        <authorList>
            <person name="Alioto T."/>
            <person name="Alioto T."/>
            <person name="Gomez Garrido J."/>
        </authorList>
    </citation>
    <scope>NUCLEOTIDE SEQUENCE</scope>
</reference>
<dbReference type="EMBL" id="OW240922">
    <property type="protein sequence ID" value="CAH2322196.1"/>
    <property type="molecule type" value="Genomic_DNA"/>
</dbReference>
<sequence length="142" mass="16315">MRADFQSAVDDIRKEVHDIGTRMGTLEERTDELCLANNEIVDKNHKMEADKQHLVEKMAYLEDRNNIHMCEVPETVTVDELPEYLQQLFLAIKPDLDKAQDVLRDIVTKLHYCSTKDAILTVQRKAVTISADYAAVALYHDL</sequence>
<dbReference type="Proteomes" id="UP001295444">
    <property type="component" value="Chromosome 11"/>
</dbReference>
<evidence type="ECO:0000313" key="1">
    <source>
        <dbReference type="EMBL" id="CAH2322196.1"/>
    </source>
</evidence>
<name>A0AAD1TCQ7_PELCU</name>
<gene>
    <name evidence="1" type="ORF">PECUL_23A055185</name>
</gene>
<evidence type="ECO:0000313" key="2">
    <source>
        <dbReference type="Proteomes" id="UP001295444"/>
    </source>
</evidence>
<proteinExistence type="predicted"/>
<protein>
    <submittedName>
        <fullName evidence="1">Uncharacterized protein</fullName>
    </submittedName>
</protein>
<keyword evidence="2" id="KW-1185">Reference proteome</keyword>
<accession>A0AAD1TCQ7</accession>
<dbReference type="AlphaFoldDB" id="A0AAD1TCQ7"/>